<dbReference type="Proteomes" id="UP000766595">
    <property type="component" value="Unassembled WGS sequence"/>
</dbReference>
<evidence type="ECO:0000256" key="1">
    <source>
        <dbReference type="SAM" id="MobiDB-lite"/>
    </source>
</evidence>
<dbReference type="AlphaFoldDB" id="A0A947D7X8"/>
<evidence type="ECO:0000313" key="3">
    <source>
        <dbReference type="Proteomes" id="UP000766595"/>
    </source>
</evidence>
<comment type="caution">
    <text evidence="2">The sequence shown here is derived from an EMBL/GenBank/DDBJ whole genome shotgun (WGS) entry which is preliminary data.</text>
</comment>
<sequence>MLKSLITCALAIGIAGLSVSGGEAQAQSAGAAGGNACVSGSARAPEAAIQDFVSSPEALLAQYPEGGRALTLAVRSILTSDVTAAEAMASLAKSASPSQKAALGAGSSQAVQACVRNRPDLAVKLQAVMGQVADGQFMAAFLSAAGGVDSASISAGGGVGGATGEGGNSAGTDGGSGSNRTAADVSEGSTTATPSTSASLAGGSIASDALSVSPTR</sequence>
<accession>A0A947D7X8</accession>
<feature type="compositionally biased region" description="Low complexity" evidence="1">
    <location>
        <begin position="186"/>
        <end position="204"/>
    </location>
</feature>
<keyword evidence="3" id="KW-1185">Reference proteome</keyword>
<proteinExistence type="predicted"/>
<evidence type="ECO:0000313" key="2">
    <source>
        <dbReference type="EMBL" id="MBT9288479.1"/>
    </source>
</evidence>
<organism evidence="2 3">
    <name type="scientific">Prosthecodimorpha staleyi</name>
    <dbReference type="NCBI Taxonomy" id="2840188"/>
    <lineage>
        <taxon>Bacteria</taxon>
        <taxon>Pseudomonadati</taxon>
        <taxon>Pseudomonadota</taxon>
        <taxon>Alphaproteobacteria</taxon>
        <taxon>Hyphomicrobiales</taxon>
        <taxon>Ancalomicrobiaceae</taxon>
        <taxon>Prosthecodimorpha</taxon>
    </lineage>
</organism>
<dbReference type="RefSeq" id="WP_261967163.1">
    <property type="nucleotide sequence ID" value="NZ_JAHHZF010000002.1"/>
</dbReference>
<feature type="compositionally biased region" description="Gly residues" evidence="1">
    <location>
        <begin position="164"/>
        <end position="177"/>
    </location>
</feature>
<protein>
    <submittedName>
        <fullName evidence="2">Uncharacterized protein</fullName>
    </submittedName>
</protein>
<dbReference type="EMBL" id="JAHHZF010000002">
    <property type="protein sequence ID" value="MBT9288479.1"/>
    <property type="molecule type" value="Genomic_DNA"/>
</dbReference>
<feature type="region of interest" description="Disordered" evidence="1">
    <location>
        <begin position="164"/>
        <end position="216"/>
    </location>
</feature>
<reference evidence="2 3" key="1">
    <citation type="submission" date="2021-06" db="EMBL/GenBank/DDBJ databases">
        <authorList>
            <person name="Grouzdev D.S."/>
            <person name="Koziaeva V."/>
        </authorList>
    </citation>
    <scope>NUCLEOTIDE SEQUENCE [LARGE SCALE GENOMIC DNA]</scope>
    <source>
        <strain evidence="2 3">22</strain>
    </source>
</reference>
<gene>
    <name evidence="2" type="ORF">KL771_03405</name>
</gene>
<name>A0A947D7X8_9HYPH</name>